<dbReference type="InterPro" id="IPR002346">
    <property type="entry name" value="Mopterin_DH_FAD-bd"/>
</dbReference>
<evidence type="ECO:0000256" key="2">
    <source>
        <dbReference type="ARBA" id="ARBA00022827"/>
    </source>
</evidence>
<dbReference type="InterPro" id="IPR016167">
    <property type="entry name" value="FAD-bd_PCMH_sub1"/>
</dbReference>
<dbReference type="InterPro" id="IPR036318">
    <property type="entry name" value="FAD-bd_PCMH-like_sf"/>
</dbReference>
<dbReference type="Gene3D" id="3.30.390.50">
    <property type="entry name" value="CO dehydrogenase flavoprotein, C-terminal domain"/>
    <property type="match status" value="1"/>
</dbReference>
<dbReference type="Gene3D" id="3.30.43.10">
    <property type="entry name" value="Uridine Diphospho-n-acetylenolpyruvylglucosamine Reductase, domain 2"/>
    <property type="match status" value="1"/>
</dbReference>
<evidence type="ECO:0000256" key="3">
    <source>
        <dbReference type="ARBA" id="ARBA00023002"/>
    </source>
</evidence>
<comment type="caution">
    <text evidence="5">The sequence shown here is derived from an EMBL/GenBank/DDBJ whole genome shotgun (WGS) entry which is preliminary data.</text>
</comment>
<dbReference type="GO" id="GO:0016491">
    <property type="term" value="F:oxidoreductase activity"/>
    <property type="evidence" value="ECO:0007669"/>
    <property type="project" value="UniProtKB-KW"/>
</dbReference>
<dbReference type="Gene3D" id="3.30.465.10">
    <property type="match status" value="1"/>
</dbReference>
<dbReference type="Pfam" id="PF00941">
    <property type="entry name" value="FAD_binding_5"/>
    <property type="match status" value="1"/>
</dbReference>
<keyword evidence="6" id="KW-1185">Reference proteome</keyword>
<keyword evidence="3" id="KW-0560">Oxidoreductase</keyword>
<dbReference type="Pfam" id="PF03450">
    <property type="entry name" value="CO_deh_flav_C"/>
    <property type="match status" value="1"/>
</dbReference>
<accession>A0A4R5EKY7</accession>
<name>A0A4R5EKY7_9RHOB</name>
<reference evidence="5 6" key="1">
    <citation type="submission" date="2019-03" db="EMBL/GenBank/DDBJ databases">
        <authorList>
            <person name="Zhang S."/>
        </authorList>
    </citation>
    <scope>NUCLEOTIDE SEQUENCE [LARGE SCALE GENOMIC DNA]</scope>
    <source>
        <strain evidence="5 6">S4J41</strain>
    </source>
</reference>
<organism evidence="5 6">
    <name type="scientific">Antarcticimicrobium sediminis</name>
    <dbReference type="NCBI Taxonomy" id="2546227"/>
    <lineage>
        <taxon>Bacteria</taxon>
        <taxon>Pseudomonadati</taxon>
        <taxon>Pseudomonadota</taxon>
        <taxon>Alphaproteobacteria</taxon>
        <taxon>Rhodobacterales</taxon>
        <taxon>Paracoccaceae</taxon>
        <taxon>Antarcticimicrobium</taxon>
    </lineage>
</organism>
<dbReference type="SUPFAM" id="SSF56176">
    <property type="entry name" value="FAD-binding/transporter-associated domain-like"/>
    <property type="match status" value="1"/>
</dbReference>
<evidence type="ECO:0000313" key="6">
    <source>
        <dbReference type="Proteomes" id="UP000294662"/>
    </source>
</evidence>
<dbReference type="InterPro" id="IPR051312">
    <property type="entry name" value="Diverse_Substr_Oxidored"/>
</dbReference>
<dbReference type="InterPro" id="IPR016169">
    <property type="entry name" value="FAD-bd_PCMH_sub2"/>
</dbReference>
<dbReference type="AlphaFoldDB" id="A0A4R5EKY7"/>
<dbReference type="GO" id="GO:0071949">
    <property type="term" value="F:FAD binding"/>
    <property type="evidence" value="ECO:0007669"/>
    <property type="project" value="InterPro"/>
</dbReference>
<dbReference type="PANTHER" id="PTHR42659:SF2">
    <property type="entry name" value="XANTHINE DEHYDROGENASE SUBUNIT C-RELATED"/>
    <property type="match status" value="1"/>
</dbReference>
<dbReference type="InterPro" id="IPR036683">
    <property type="entry name" value="CO_DH_flav_C_dom_sf"/>
</dbReference>
<evidence type="ECO:0000256" key="1">
    <source>
        <dbReference type="ARBA" id="ARBA00022630"/>
    </source>
</evidence>
<dbReference type="EMBL" id="SMFP01000016">
    <property type="protein sequence ID" value="TDE34943.1"/>
    <property type="molecule type" value="Genomic_DNA"/>
</dbReference>
<dbReference type="SUPFAM" id="SSF55447">
    <property type="entry name" value="CO dehydrogenase flavoprotein C-terminal domain-like"/>
    <property type="match status" value="1"/>
</dbReference>
<dbReference type="OrthoDB" id="9793944at2"/>
<keyword evidence="2" id="KW-0274">FAD</keyword>
<dbReference type="SMART" id="SM01092">
    <property type="entry name" value="CO_deh_flav_C"/>
    <property type="match status" value="1"/>
</dbReference>
<dbReference type="RefSeq" id="WP_132831095.1">
    <property type="nucleotide sequence ID" value="NZ_SMFP01000016.1"/>
</dbReference>
<gene>
    <name evidence="5" type="ORF">E1B25_18635</name>
</gene>
<evidence type="ECO:0000313" key="5">
    <source>
        <dbReference type="EMBL" id="TDE34943.1"/>
    </source>
</evidence>
<dbReference type="PANTHER" id="PTHR42659">
    <property type="entry name" value="XANTHINE DEHYDROGENASE SUBUNIT C-RELATED"/>
    <property type="match status" value="1"/>
</dbReference>
<dbReference type="PROSITE" id="PS51387">
    <property type="entry name" value="FAD_PCMH"/>
    <property type="match status" value="1"/>
</dbReference>
<dbReference type="Proteomes" id="UP000294662">
    <property type="component" value="Unassembled WGS sequence"/>
</dbReference>
<proteinExistence type="predicted"/>
<keyword evidence="1" id="KW-0285">Flavoprotein</keyword>
<protein>
    <submittedName>
        <fullName evidence="5">Xanthine dehydrogenase family protein subunit M</fullName>
    </submittedName>
</protein>
<evidence type="ECO:0000259" key="4">
    <source>
        <dbReference type="PROSITE" id="PS51387"/>
    </source>
</evidence>
<feature type="domain" description="FAD-binding PCMH-type" evidence="4">
    <location>
        <begin position="1"/>
        <end position="177"/>
    </location>
</feature>
<dbReference type="InterPro" id="IPR005107">
    <property type="entry name" value="CO_DH_flav_C"/>
</dbReference>
<sequence>MKPASFTYHRPGCLDDALGLMATLGVTAKPLAGGQSLGPMMNMRLARPEHVVDLNDLLELDFVRVTDAVVEIGALTRHHRVATDPEIARALPLLAKAAQSIGHYAIRQRGTLGGSLVHADPAAQYALVAITLDAEVVIRSARTTRVVPAVDFVQSIMTVDLAPDELVTAVRFRRLAPAEGWGFEMFSRRHGDFALVSVALTLRRDGHGAISNLRLGVGGVGPVPERLAVVERDACRLAADVGTIAVLARQAADNVTPEDDPQVPANYRRELVEAVTARALTAAVLKTESPS</sequence>
<dbReference type="InterPro" id="IPR016166">
    <property type="entry name" value="FAD-bd_PCMH"/>
</dbReference>